<comment type="caution">
    <text evidence="7">The sequence shown here is derived from an EMBL/GenBank/DDBJ whole genome shotgun (WGS) entry which is preliminary data.</text>
</comment>
<evidence type="ECO:0000256" key="1">
    <source>
        <dbReference type="ARBA" id="ARBA00007951"/>
    </source>
</evidence>
<name>A0A9X3I1Q7_9FLAO</name>
<feature type="domain" description="F5/8 type C" evidence="6">
    <location>
        <begin position="549"/>
        <end position="695"/>
    </location>
</feature>
<evidence type="ECO:0000256" key="5">
    <source>
        <dbReference type="ARBA" id="ARBA00023295"/>
    </source>
</evidence>
<evidence type="ECO:0000256" key="2">
    <source>
        <dbReference type="ARBA" id="ARBA00012662"/>
    </source>
</evidence>
<dbReference type="Pfam" id="PF00754">
    <property type="entry name" value="F5_F8_type_C"/>
    <property type="match status" value="2"/>
</dbReference>
<evidence type="ECO:0000313" key="8">
    <source>
        <dbReference type="Proteomes" id="UP001148482"/>
    </source>
</evidence>
<dbReference type="Pfam" id="PF13287">
    <property type="entry name" value="Fn3_assoc"/>
    <property type="match status" value="1"/>
</dbReference>
<dbReference type="InterPro" id="IPR008979">
    <property type="entry name" value="Galactose-bd-like_sf"/>
</dbReference>
<dbReference type="InterPro" id="IPR000421">
    <property type="entry name" value="FA58C"/>
</dbReference>
<accession>A0A9X3I1Q7</accession>
<keyword evidence="4" id="KW-0378">Hydrolase</keyword>
<dbReference type="PANTHER" id="PTHR10030">
    <property type="entry name" value="ALPHA-L-FUCOSIDASE"/>
    <property type="match status" value="1"/>
</dbReference>
<dbReference type="FunFam" id="3.20.20.80:FF:000052">
    <property type="entry name" value="Putative alpha-L-fucosidase 1"/>
    <property type="match status" value="1"/>
</dbReference>
<dbReference type="GO" id="GO:0004560">
    <property type="term" value="F:alpha-L-fucosidase activity"/>
    <property type="evidence" value="ECO:0007669"/>
    <property type="project" value="InterPro"/>
</dbReference>
<evidence type="ECO:0000256" key="4">
    <source>
        <dbReference type="ARBA" id="ARBA00022801"/>
    </source>
</evidence>
<dbReference type="InterPro" id="IPR026876">
    <property type="entry name" value="Fn3_assoc_repeat"/>
</dbReference>
<dbReference type="SUPFAM" id="SSF51445">
    <property type="entry name" value="(Trans)glycosidases"/>
    <property type="match status" value="1"/>
</dbReference>
<dbReference type="GO" id="GO:0005764">
    <property type="term" value="C:lysosome"/>
    <property type="evidence" value="ECO:0007669"/>
    <property type="project" value="TreeGrafter"/>
</dbReference>
<keyword evidence="5" id="KW-0326">Glycosidase</keyword>
<dbReference type="PROSITE" id="PS50022">
    <property type="entry name" value="FA58C_3"/>
    <property type="match status" value="2"/>
</dbReference>
<feature type="domain" description="F5/8 type C" evidence="6">
    <location>
        <begin position="345"/>
        <end position="483"/>
    </location>
</feature>
<dbReference type="EC" id="3.2.1.51" evidence="2"/>
<protein>
    <recommendedName>
        <fullName evidence="2">alpha-L-fucosidase</fullName>
        <ecNumber evidence="2">3.2.1.51</ecNumber>
    </recommendedName>
</protein>
<dbReference type="InterPro" id="IPR000933">
    <property type="entry name" value="Glyco_hydro_29"/>
</dbReference>
<dbReference type="InterPro" id="IPR017853">
    <property type="entry name" value="GH"/>
</dbReference>
<dbReference type="EMBL" id="JAPJDA010000018">
    <property type="protein sequence ID" value="MCX2838849.1"/>
    <property type="molecule type" value="Genomic_DNA"/>
</dbReference>
<sequence length="701" mass="80066">MNILHRMSLIGYFFLFFNLLQAQEIADPVGPLPSQRQLNWQEMEYYAFIHFNMNTFTNREWGEGGESPEQFNPTELDVRQWVKVAKEAGMKGIIITAKHHDGFCLWPSETTEHSVKNSPWKNGEGDLVKELAKACEEFDLGFGVYLSPWDRNHAEYGREEYVKVFHRQLEELMTNYGPLFEVWFDGANGGTGYYGGANENRKIDHRSYYQWDKVYSIIRKHQPDAVIFGDNGPDIRWIGNEEGVAGKTNWSLIRKAEVYAGSGKHKELQYGHADGTHWVPGEADVSIRPGWYYHPQEDHLVKSLPHLLDIYYESVGRNASLLLNIPVDRRGLIHGNDIKQLMKLREKLDEDFKNNLAQNIEVSASKLRNNDSKFSAKNTVDGNKETYWSPGKNEIKSSLTLDFGKDVVFNRFLVQEYIPLGQRVKSFTIEGLVNGEWHEIDRQTTIGYKRILRFDLIKASALRLNILDSKASPLISNIEVYNAPALLVAPEVSRSKNGVITLQVPDENVHIYYTLDGTEPNQDSYRYKGGIDGEEPVTVKAVAYDPLSGRYSELRTVNFDIPKTNWKVISATSGDTKEVFKIIDEDKSTWWASTKNEELPQEVVIDLGRDYLLKGFTYHPSQDRWSFGTISDYIFKVSKDNQNWDQAASGEFGNIRNNPIEQKVGFEPVEARYIKLKGVRSTDNSGAISIGELSVITVNQK</sequence>
<dbReference type="Gene3D" id="2.60.120.260">
    <property type="entry name" value="Galactose-binding domain-like"/>
    <property type="match status" value="2"/>
</dbReference>
<dbReference type="Pfam" id="PF01120">
    <property type="entry name" value="Alpha_L_fucos"/>
    <property type="match status" value="1"/>
</dbReference>
<dbReference type="Gene3D" id="3.20.20.80">
    <property type="entry name" value="Glycosidases"/>
    <property type="match status" value="1"/>
</dbReference>
<dbReference type="Proteomes" id="UP001148482">
    <property type="component" value="Unassembled WGS sequence"/>
</dbReference>
<dbReference type="SMART" id="SM00812">
    <property type="entry name" value="Alpha_L_fucos"/>
    <property type="match status" value="1"/>
</dbReference>
<comment type="similarity">
    <text evidence="1">Belongs to the glycosyl hydrolase 29 family.</text>
</comment>
<dbReference type="AlphaFoldDB" id="A0A9X3I1Q7"/>
<evidence type="ECO:0000256" key="3">
    <source>
        <dbReference type="ARBA" id="ARBA00022729"/>
    </source>
</evidence>
<reference evidence="7" key="1">
    <citation type="submission" date="2022-11" db="EMBL/GenBank/DDBJ databases">
        <title>Salinimicrobium profundisediminis sp. nov., isolated from deep-sea sediment of the Mariana Trench.</title>
        <authorList>
            <person name="Fu H."/>
        </authorList>
    </citation>
    <scope>NUCLEOTIDE SEQUENCE</scope>
    <source>
        <strain evidence="7">MT39</strain>
    </source>
</reference>
<dbReference type="PANTHER" id="PTHR10030:SF37">
    <property type="entry name" value="ALPHA-L-FUCOSIDASE-RELATED"/>
    <property type="match status" value="1"/>
</dbReference>
<evidence type="ECO:0000259" key="6">
    <source>
        <dbReference type="PROSITE" id="PS50022"/>
    </source>
</evidence>
<dbReference type="GO" id="GO:0016139">
    <property type="term" value="P:glycoside catabolic process"/>
    <property type="evidence" value="ECO:0007669"/>
    <property type="project" value="TreeGrafter"/>
</dbReference>
<gene>
    <name evidence="7" type="ORF">OQ279_11895</name>
</gene>
<keyword evidence="8" id="KW-1185">Reference proteome</keyword>
<proteinExistence type="inferred from homology"/>
<dbReference type="GO" id="GO:0006004">
    <property type="term" value="P:fucose metabolic process"/>
    <property type="evidence" value="ECO:0007669"/>
    <property type="project" value="TreeGrafter"/>
</dbReference>
<organism evidence="7 8">
    <name type="scientific">Salinimicrobium profundisediminis</name>
    <dbReference type="NCBI Taxonomy" id="2994553"/>
    <lineage>
        <taxon>Bacteria</taxon>
        <taxon>Pseudomonadati</taxon>
        <taxon>Bacteroidota</taxon>
        <taxon>Flavobacteriia</taxon>
        <taxon>Flavobacteriales</taxon>
        <taxon>Flavobacteriaceae</taxon>
        <taxon>Salinimicrobium</taxon>
    </lineage>
</organism>
<dbReference type="SUPFAM" id="SSF49785">
    <property type="entry name" value="Galactose-binding domain-like"/>
    <property type="match status" value="2"/>
</dbReference>
<dbReference type="InterPro" id="IPR057739">
    <property type="entry name" value="Glyco_hydro_29_N"/>
</dbReference>
<evidence type="ECO:0000313" key="7">
    <source>
        <dbReference type="EMBL" id="MCX2838849.1"/>
    </source>
</evidence>
<keyword evidence="3" id="KW-0732">Signal</keyword>